<dbReference type="GO" id="GO:0009424">
    <property type="term" value="C:bacterial-type flagellum hook"/>
    <property type="evidence" value="ECO:0007669"/>
    <property type="project" value="UniProtKB-UniRule"/>
</dbReference>
<keyword evidence="6 7" id="KW-0975">Bacterial flagellum</keyword>
<feature type="domain" description="Flagellar basal-body/hook protein C-terminal" evidence="9">
    <location>
        <begin position="399"/>
        <end position="437"/>
    </location>
</feature>
<dbReference type="InterPro" id="IPR001444">
    <property type="entry name" value="Flag_bb_rod_N"/>
</dbReference>
<evidence type="ECO:0000259" key="9">
    <source>
        <dbReference type="Pfam" id="PF06429"/>
    </source>
</evidence>
<evidence type="ECO:0000313" key="11">
    <source>
        <dbReference type="EMBL" id="CAA9471070.1"/>
    </source>
</evidence>
<evidence type="ECO:0000259" key="10">
    <source>
        <dbReference type="Pfam" id="PF22638"/>
    </source>
</evidence>
<evidence type="ECO:0000256" key="7">
    <source>
        <dbReference type="RuleBase" id="RU362065"/>
    </source>
</evidence>
<dbReference type="GO" id="GO:0044780">
    <property type="term" value="P:bacterial-type flagellum assembly"/>
    <property type="evidence" value="ECO:0007669"/>
    <property type="project" value="InterPro"/>
</dbReference>
<comment type="subcellular location">
    <subcellularLocation>
        <location evidence="1 7">Bacterial flagellum</location>
    </subcellularLocation>
    <subcellularLocation>
        <location evidence="2 7">Secreted</location>
    </subcellularLocation>
</comment>
<evidence type="ECO:0000259" key="8">
    <source>
        <dbReference type="Pfam" id="PF00460"/>
    </source>
</evidence>
<dbReference type="InterPro" id="IPR002371">
    <property type="entry name" value="FlgK"/>
</dbReference>
<feature type="domain" description="Flagellar hook-associated protein FlgK helical" evidence="10">
    <location>
        <begin position="104"/>
        <end position="254"/>
    </location>
</feature>
<dbReference type="Pfam" id="PF06429">
    <property type="entry name" value="Flg_bbr_C"/>
    <property type="match status" value="1"/>
</dbReference>
<evidence type="ECO:0000256" key="3">
    <source>
        <dbReference type="ARBA" id="ARBA00009677"/>
    </source>
</evidence>
<dbReference type="SUPFAM" id="SSF64518">
    <property type="entry name" value="Phase 1 flagellin"/>
    <property type="match status" value="1"/>
</dbReference>
<dbReference type="GO" id="GO:0005576">
    <property type="term" value="C:extracellular region"/>
    <property type="evidence" value="ECO:0007669"/>
    <property type="project" value="UniProtKB-SubCell"/>
</dbReference>
<name>A0A6J4RH51_9ACTN</name>
<reference evidence="11" key="1">
    <citation type="submission" date="2020-02" db="EMBL/GenBank/DDBJ databases">
        <authorList>
            <person name="Meier V. D."/>
        </authorList>
    </citation>
    <scope>NUCLEOTIDE SEQUENCE</scope>
    <source>
        <strain evidence="11">AVDCRST_MAG30</strain>
    </source>
</reference>
<dbReference type="InterPro" id="IPR010930">
    <property type="entry name" value="Flg_bb/hook_C_dom"/>
</dbReference>
<keyword evidence="11" id="KW-0966">Cell projection</keyword>
<dbReference type="Pfam" id="PF22638">
    <property type="entry name" value="FlgK_D1"/>
    <property type="match status" value="1"/>
</dbReference>
<keyword evidence="11" id="KW-0969">Cilium</keyword>
<sequence>MSVSSFYGLQTSLRGLLAQQRSIDVTGHNIANANTQGYSRQEATLSASAALVLPAGTVNGGAHLGSGVDVASYRRVRDTFLDLQYRAQATSLGGATAQTTALDRAELALAEPSENGINTQLARFWNAWSDVANSPESPAARQSLISQANSLATAFATVDAQLVTVRQQAEGEYAALTGPAGDVEAIAREIASLNGTITRFVAEGDTPNDLMDRRDLLLDRLSALGQVSVTEGSKPGSIVVAFGRAADPIVDDATVTWPQELTDPGGKLGALLKLGGPAGQIETYRASLGAVAATVADRVNALHATGANGTGGPFFSYTPGAAASSLGVVVTTATMKTTVGVSVGGNDLARSIAALRGGEADSTYRSFIAKVGTDMREAKRMEANAEVLERAVDDRRQSVSGVAMDEEMSNLVRFQRAYQASARAMSTMDEMLDVLINRTGRVGL</sequence>
<dbReference type="NCBIfam" id="TIGR02492">
    <property type="entry name" value="flgK_ends"/>
    <property type="match status" value="1"/>
</dbReference>
<gene>
    <name evidence="7" type="primary">flgK</name>
    <name evidence="11" type="ORF">AVDCRST_MAG30-110</name>
</gene>
<dbReference type="PANTHER" id="PTHR30033">
    <property type="entry name" value="FLAGELLAR HOOK-ASSOCIATED PROTEIN 1"/>
    <property type="match status" value="1"/>
</dbReference>
<dbReference type="InterPro" id="IPR053927">
    <property type="entry name" value="FlgK_helical"/>
</dbReference>
<dbReference type="AlphaFoldDB" id="A0A6J4RH51"/>
<protein>
    <recommendedName>
        <fullName evidence="4 7">Flagellar hook-associated protein 1</fullName>
        <shortName evidence="7">HAP1</shortName>
    </recommendedName>
</protein>
<dbReference type="PANTHER" id="PTHR30033:SF1">
    <property type="entry name" value="FLAGELLAR HOOK-ASSOCIATED PROTEIN 1"/>
    <property type="match status" value="1"/>
</dbReference>
<feature type="domain" description="Flagellar basal body rod protein N-terminal" evidence="8">
    <location>
        <begin position="9"/>
        <end position="38"/>
    </location>
</feature>
<evidence type="ECO:0000256" key="6">
    <source>
        <dbReference type="ARBA" id="ARBA00023143"/>
    </source>
</evidence>
<comment type="similarity">
    <text evidence="3 7">Belongs to the flagella basal body rod proteins family.</text>
</comment>
<evidence type="ECO:0000256" key="1">
    <source>
        <dbReference type="ARBA" id="ARBA00004365"/>
    </source>
</evidence>
<accession>A0A6J4RH51</accession>
<keyword evidence="5 7" id="KW-0964">Secreted</keyword>
<organism evidence="11">
    <name type="scientific">uncultured Solirubrobacteraceae bacterium</name>
    <dbReference type="NCBI Taxonomy" id="1162706"/>
    <lineage>
        <taxon>Bacteria</taxon>
        <taxon>Bacillati</taxon>
        <taxon>Actinomycetota</taxon>
        <taxon>Thermoleophilia</taxon>
        <taxon>Solirubrobacterales</taxon>
        <taxon>Solirubrobacteraceae</taxon>
        <taxon>environmental samples</taxon>
    </lineage>
</organism>
<evidence type="ECO:0000256" key="5">
    <source>
        <dbReference type="ARBA" id="ARBA00022525"/>
    </source>
</evidence>
<evidence type="ECO:0000256" key="4">
    <source>
        <dbReference type="ARBA" id="ARBA00016244"/>
    </source>
</evidence>
<dbReference type="Pfam" id="PF00460">
    <property type="entry name" value="Flg_bb_rod"/>
    <property type="match status" value="1"/>
</dbReference>
<dbReference type="PRINTS" id="PR01005">
    <property type="entry name" value="FLGHOOKAP1"/>
</dbReference>
<dbReference type="EMBL" id="CADCVS010000021">
    <property type="protein sequence ID" value="CAA9471070.1"/>
    <property type="molecule type" value="Genomic_DNA"/>
</dbReference>
<dbReference type="GO" id="GO:0005198">
    <property type="term" value="F:structural molecule activity"/>
    <property type="evidence" value="ECO:0007669"/>
    <property type="project" value="UniProtKB-UniRule"/>
</dbReference>
<proteinExistence type="inferred from homology"/>
<evidence type="ECO:0000256" key="2">
    <source>
        <dbReference type="ARBA" id="ARBA00004613"/>
    </source>
</evidence>
<keyword evidence="11" id="KW-0282">Flagellum</keyword>